<feature type="domain" description="Sugar phosphate transporter" evidence="7">
    <location>
        <begin position="55"/>
        <end position="350"/>
    </location>
</feature>
<reference evidence="8 9" key="1">
    <citation type="journal article" date="2012" name="New Phytol.">
        <title>Insight into trade-off between wood decay and parasitism from the genome of a fungal forest pathogen.</title>
        <authorList>
            <person name="Olson A."/>
            <person name="Aerts A."/>
            <person name="Asiegbu F."/>
            <person name="Belbahri L."/>
            <person name="Bouzid O."/>
            <person name="Broberg A."/>
            <person name="Canback B."/>
            <person name="Coutinho P.M."/>
            <person name="Cullen D."/>
            <person name="Dalman K."/>
            <person name="Deflorio G."/>
            <person name="van Diepen L.T."/>
            <person name="Dunand C."/>
            <person name="Duplessis S."/>
            <person name="Durling M."/>
            <person name="Gonthier P."/>
            <person name="Grimwood J."/>
            <person name="Fossdal C.G."/>
            <person name="Hansson D."/>
            <person name="Henrissat B."/>
            <person name="Hietala A."/>
            <person name="Himmelstrand K."/>
            <person name="Hoffmeister D."/>
            <person name="Hogberg N."/>
            <person name="James T.Y."/>
            <person name="Karlsson M."/>
            <person name="Kohler A."/>
            <person name="Kues U."/>
            <person name="Lee Y.H."/>
            <person name="Lin Y.C."/>
            <person name="Lind M."/>
            <person name="Lindquist E."/>
            <person name="Lombard V."/>
            <person name="Lucas S."/>
            <person name="Lunden K."/>
            <person name="Morin E."/>
            <person name="Murat C."/>
            <person name="Park J."/>
            <person name="Raffaello T."/>
            <person name="Rouze P."/>
            <person name="Salamov A."/>
            <person name="Schmutz J."/>
            <person name="Solheim H."/>
            <person name="Stahlberg J."/>
            <person name="Velez H."/>
            <person name="de Vries R.P."/>
            <person name="Wiebenga A."/>
            <person name="Woodward S."/>
            <person name="Yakovlev I."/>
            <person name="Garbelotto M."/>
            <person name="Martin F."/>
            <person name="Grigoriev I.V."/>
            <person name="Stenlid J."/>
        </authorList>
    </citation>
    <scope>NUCLEOTIDE SEQUENCE [LARGE SCALE GENOMIC DNA]</scope>
    <source>
        <strain evidence="8 9">TC 32-1</strain>
    </source>
</reference>
<dbReference type="HOGENOM" id="CLU_022332_1_0_1"/>
<accession>W4K332</accession>
<evidence type="ECO:0000256" key="3">
    <source>
        <dbReference type="ARBA" id="ARBA00022989"/>
    </source>
</evidence>
<feature type="transmembrane region" description="Helical" evidence="6">
    <location>
        <begin position="150"/>
        <end position="170"/>
    </location>
</feature>
<feature type="transmembrane region" description="Helical" evidence="6">
    <location>
        <begin position="200"/>
        <end position="219"/>
    </location>
</feature>
<evidence type="ECO:0000256" key="2">
    <source>
        <dbReference type="ARBA" id="ARBA00022692"/>
    </source>
</evidence>
<feature type="transmembrane region" description="Helical" evidence="6">
    <location>
        <begin position="307"/>
        <end position="328"/>
    </location>
</feature>
<dbReference type="SUPFAM" id="SSF103481">
    <property type="entry name" value="Multidrug resistance efflux transporter EmrE"/>
    <property type="match status" value="1"/>
</dbReference>
<dbReference type="AlphaFoldDB" id="W4K332"/>
<protein>
    <submittedName>
        <fullName evidence="8">Permease of the drug/metabolite transporter superfamily</fullName>
    </submittedName>
</protein>
<dbReference type="PANTHER" id="PTHR11132">
    <property type="entry name" value="SOLUTE CARRIER FAMILY 35"/>
    <property type="match status" value="1"/>
</dbReference>
<proteinExistence type="predicted"/>
<feature type="transmembrane region" description="Helical" evidence="6">
    <location>
        <begin position="240"/>
        <end position="261"/>
    </location>
</feature>
<organism evidence="8 9">
    <name type="scientific">Heterobasidion irregulare (strain TC 32-1)</name>
    <dbReference type="NCBI Taxonomy" id="747525"/>
    <lineage>
        <taxon>Eukaryota</taxon>
        <taxon>Fungi</taxon>
        <taxon>Dikarya</taxon>
        <taxon>Basidiomycota</taxon>
        <taxon>Agaricomycotina</taxon>
        <taxon>Agaricomycetes</taxon>
        <taxon>Russulales</taxon>
        <taxon>Bondarzewiaceae</taxon>
        <taxon>Heterobasidion</taxon>
        <taxon>Heterobasidion annosum species complex</taxon>
    </lineage>
</organism>
<feature type="compositionally biased region" description="Basic and acidic residues" evidence="5">
    <location>
        <begin position="401"/>
        <end position="410"/>
    </location>
</feature>
<evidence type="ECO:0000313" key="8">
    <source>
        <dbReference type="EMBL" id="ETW80227.1"/>
    </source>
</evidence>
<evidence type="ECO:0000256" key="1">
    <source>
        <dbReference type="ARBA" id="ARBA00004141"/>
    </source>
</evidence>
<feature type="transmembrane region" description="Helical" evidence="6">
    <location>
        <begin position="177"/>
        <end position="194"/>
    </location>
</feature>
<dbReference type="InParanoid" id="W4K332"/>
<feature type="compositionally biased region" description="Polar residues" evidence="5">
    <location>
        <begin position="385"/>
        <end position="400"/>
    </location>
</feature>
<evidence type="ECO:0000259" key="7">
    <source>
        <dbReference type="Pfam" id="PF03151"/>
    </source>
</evidence>
<dbReference type="STRING" id="747525.W4K332"/>
<dbReference type="FunCoup" id="W4K332">
    <property type="interactions" value="390"/>
</dbReference>
<feature type="transmembrane region" description="Helical" evidence="6">
    <location>
        <begin position="82"/>
        <end position="105"/>
    </location>
</feature>
<dbReference type="GeneID" id="20678726"/>
<evidence type="ECO:0000256" key="4">
    <source>
        <dbReference type="ARBA" id="ARBA00023136"/>
    </source>
</evidence>
<feature type="region of interest" description="Disordered" evidence="5">
    <location>
        <begin position="366"/>
        <end position="441"/>
    </location>
</feature>
<gene>
    <name evidence="8" type="ORF">HETIRDRAFT_65272</name>
</gene>
<dbReference type="eggNOG" id="KOG1443">
    <property type="taxonomic scope" value="Eukaryota"/>
</dbReference>
<evidence type="ECO:0000313" key="9">
    <source>
        <dbReference type="Proteomes" id="UP000030671"/>
    </source>
</evidence>
<comment type="subcellular location">
    <subcellularLocation>
        <location evidence="1">Membrane</location>
        <topology evidence="1">Multi-pass membrane protein</topology>
    </subcellularLocation>
</comment>
<dbReference type="InterPro" id="IPR004853">
    <property type="entry name" value="Sugar_P_trans_dom"/>
</dbReference>
<dbReference type="RefSeq" id="XP_009546992.1">
    <property type="nucleotide sequence ID" value="XM_009548697.1"/>
</dbReference>
<evidence type="ECO:0000256" key="5">
    <source>
        <dbReference type="SAM" id="MobiDB-lite"/>
    </source>
</evidence>
<feature type="transmembrane region" description="Helical" evidence="6">
    <location>
        <begin position="334"/>
        <end position="352"/>
    </location>
</feature>
<sequence length="441" mass="48996">MSGLHDENGGPPEYPPDYTLDDLNGPQSTLNTDIHFADSLEKKRLWWRNAVINAAFIASWFTFAIVISLYNKWMFSADHFAFPYPLFATTVQMFFQFCFAAIMRYGWPRKFRPKHVPSRADYGRKAVPTGILTGLDIGLSNLSLKTITLSFYTMCKSSSLIFVLLFAFLFRLEKFSYRLVGVIFLIFIGVLLMVATETHFVLSGLILVLSASASGGLRWSLTQVLLKNKKMGLDNPAATIFWLSPVMGVSLAIVSVAVESWTTLFRSRFLSGLTETLTTTVSLFVPGVLAFSMVLSEYYIIQRIGVVPMSIAGIAKEVTTITISAWVFGDELTPLNITGVAITICGIGLFTYHKYRKSMDSSVPLDVHGNPVTDEDGDMEDGSLLGSSHETTPLVLSSTEQFDRDDRQGTESRGVPVLFSADGQEDEEHLYSSEDGHRRRG</sequence>
<dbReference type="EMBL" id="KI925459">
    <property type="protein sequence ID" value="ETW80227.1"/>
    <property type="molecule type" value="Genomic_DNA"/>
</dbReference>
<keyword evidence="4 6" id="KW-0472">Membrane</keyword>
<dbReference type="OrthoDB" id="18894at2759"/>
<dbReference type="Pfam" id="PF03151">
    <property type="entry name" value="TPT"/>
    <property type="match status" value="1"/>
</dbReference>
<feature type="transmembrane region" description="Helical" evidence="6">
    <location>
        <begin position="281"/>
        <end position="300"/>
    </location>
</feature>
<name>W4K332_HETIT</name>
<dbReference type="GO" id="GO:0016020">
    <property type="term" value="C:membrane"/>
    <property type="evidence" value="ECO:0007669"/>
    <property type="project" value="UniProtKB-SubCell"/>
</dbReference>
<evidence type="ECO:0000256" key="6">
    <source>
        <dbReference type="SAM" id="Phobius"/>
    </source>
</evidence>
<dbReference type="Proteomes" id="UP000030671">
    <property type="component" value="Unassembled WGS sequence"/>
</dbReference>
<feature type="transmembrane region" description="Helical" evidence="6">
    <location>
        <begin position="50"/>
        <end position="70"/>
    </location>
</feature>
<dbReference type="KEGG" id="hir:HETIRDRAFT_65272"/>
<keyword evidence="3 6" id="KW-1133">Transmembrane helix</keyword>
<keyword evidence="2 6" id="KW-0812">Transmembrane</keyword>
<feature type="compositionally biased region" description="Basic and acidic residues" evidence="5">
    <location>
        <begin position="429"/>
        <end position="441"/>
    </location>
</feature>
<dbReference type="InterPro" id="IPR037185">
    <property type="entry name" value="EmrE-like"/>
</dbReference>
<keyword evidence="9" id="KW-1185">Reference proteome</keyword>
<dbReference type="InterPro" id="IPR050186">
    <property type="entry name" value="TPT_transporter"/>
</dbReference>